<keyword evidence="3" id="KW-1185">Reference proteome</keyword>
<evidence type="ECO:0000256" key="1">
    <source>
        <dbReference type="SAM" id="SignalP"/>
    </source>
</evidence>
<proteinExistence type="predicted"/>
<reference evidence="2" key="2">
    <citation type="submission" date="2020-11" db="EMBL/GenBank/DDBJ databases">
        <authorList>
            <person name="Cecchin M."/>
            <person name="Marcolungo L."/>
            <person name="Rossato M."/>
            <person name="Girolomoni L."/>
            <person name="Cosentino E."/>
            <person name="Cuine S."/>
            <person name="Li-Beisson Y."/>
            <person name="Delledonne M."/>
            <person name="Ballottari M."/>
        </authorList>
    </citation>
    <scope>NUCLEOTIDE SEQUENCE</scope>
    <source>
        <strain evidence="2">211/11P</strain>
        <tissue evidence="2">Whole cell</tissue>
    </source>
</reference>
<name>A0A9D4YWU7_CHLVU</name>
<evidence type="ECO:0000313" key="2">
    <source>
        <dbReference type="EMBL" id="KAI3430527.1"/>
    </source>
</evidence>
<comment type="caution">
    <text evidence="2">The sequence shown here is derived from an EMBL/GenBank/DDBJ whole genome shotgun (WGS) entry which is preliminary data.</text>
</comment>
<evidence type="ECO:0000313" key="3">
    <source>
        <dbReference type="Proteomes" id="UP001055712"/>
    </source>
</evidence>
<dbReference type="EMBL" id="SIDB01000007">
    <property type="protein sequence ID" value="KAI3430527.1"/>
    <property type="molecule type" value="Genomic_DNA"/>
</dbReference>
<organism evidence="2 3">
    <name type="scientific">Chlorella vulgaris</name>
    <name type="common">Green alga</name>
    <dbReference type="NCBI Taxonomy" id="3077"/>
    <lineage>
        <taxon>Eukaryota</taxon>
        <taxon>Viridiplantae</taxon>
        <taxon>Chlorophyta</taxon>
        <taxon>core chlorophytes</taxon>
        <taxon>Trebouxiophyceae</taxon>
        <taxon>Chlorellales</taxon>
        <taxon>Chlorellaceae</taxon>
        <taxon>Chlorella clade</taxon>
        <taxon>Chlorella</taxon>
    </lineage>
</organism>
<dbReference type="OrthoDB" id="10451278at2759"/>
<accession>A0A9D4YWU7</accession>
<protein>
    <submittedName>
        <fullName evidence="2">Uncharacterized protein</fullName>
    </submittedName>
</protein>
<feature type="signal peptide" evidence="1">
    <location>
        <begin position="1"/>
        <end position="22"/>
    </location>
</feature>
<gene>
    <name evidence="2" type="ORF">D9Q98_005120</name>
</gene>
<dbReference type="Proteomes" id="UP001055712">
    <property type="component" value="Unassembled WGS sequence"/>
</dbReference>
<dbReference type="AlphaFoldDB" id="A0A9D4YWU7"/>
<feature type="chain" id="PRO_5039667186" evidence="1">
    <location>
        <begin position="23"/>
        <end position="506"/>
    </location>
</feature>
<reference evidence="2" key="1">
    <citation type="journal article" date="2019" name="Plant J.">
        <title>Chlorella vulgaris genome assembly and annotation reveals the molecular basis for metabolic acclimation to high light conditions.</title>
        <authorList>
            <person name="Cecchin M."/>
            <person name="Marcolungo L."/>
            <person name="Rossato M."/>
            <person name="Girolomoni L."/>
            <person name="Cosentino E."/>
            <person name="Cuine S."/>
            <person name="Li-Beisson Y."/>
            <person name="Delledonne M."/>
            <person name="Ballottari M."/>
        </authorList>
    </citation>
    <scope>NUCLEOTIDE SEQUENCE</scope>
    <source>
        <strain evidence="2">211/11P</strain>
    </source>
</reference>
<keyword evidence="1" id="KW-0732">Signal</keyword>
<sequence length="506" mass="54796">MALQRCLVAALAVLVASLQAAAIDVCPNAEPYLTCVYNLDWKLPNLTAIILNKNKPAPLITPPPLTLINYAGKPNLLAILPLNAAVDLVGQSIPPRAHNCPVPIFRGPTVKRWAANPKAKYYSLFKPCANAPWPDAPENSFVMGSFGDLSKLTSKQLKSVPQLAYFKRQWGKAFPNLGMCMGTNPCGMNIFIGLENVNQWTSFEYNFGQGALKVVVAPEAFYYSWGVSVGPPAWQPSQPVAWGIDPQALGTLGYSAPVTQLSGTSVGGSVYVSGPLTGSMRSNQLATPLVVFEMGSQSSWWGMLRDNNKRATSMGLRLAPDVVLWNRIRLALRGPRVKYAQLTARTVDSFFWLTAPGQNIRTDLFVAANPSIGSLLNLLFTGAKTDKTHRISAVDVHGHGPGGVAIRLWFAAGKFTLTPAARLIVGTPRIWTDFGAILRVNNLAPNFQKTITVSLNNVAYQLIFCEFNVQCPSGCYSRCNTRLKICVPRSPAPAECPGNTPLPATL</sequence>